<dbReference type="InterPro" id="IPR024422">
    <property type="entry name" value="Protein_unknown_function_OB"/>
</dbReference>
<comment type="caution">
    <text evidence="2">The sequence shown here is derived from an EMBL/GenBank/DDBJ whole genome shotgun (WGS) entry which is preliminary data.</text>
</comment>
<organism evidence="2 3">
    <name type="scientific">Winogradskyella immobilis</name>
    <dbReference type="NCBI Taxonomy" id="2816852"/>
    <lineage>
        <taxon>Bacteria</taxon>
        <taxon>Pseudomonadati</taxon>
        <taxon>Bacteroidota</taxon>
        <taxon>Flavobacteriia</taxon>
        <taxon>Flavobacteriales</taxon>
        <taxon>Flavobacteriaceae</taxon>
        <taxon>Winogradskyella</taxon>
    </lineage>
</organism>
<dbReference type="RefSeq" id="WP_227476028.1">
    <property type="nucleotide sequence ID" value="NZ_JAFMPT010000003.1"/>
</dbReference>
<evidence type="ECO:0000313" key="2">
    <source>
        <dbReference type="EMBL" id="MCC1483575.1"/>
    </source>
</evidence>
<dbReference type="Proteomes" id="UP000778797">
    <property type="component" value="Unassembled WGS sequence"/>
</dbReference>
<reference evidence="2" key="2">
    <citation type="submission" date="2021-10" db="EMBL/GenBank/DDBJ databases">
        <title>Genome of Winogradskyella sp. E313.</title>
        <authorList>
            <person name="Zhou Y."/>
        </authorList>
    </citation>
    <scope>NUCLEOTIDE SEQUENCE</scope>
    <source>
        <strain evidence="2">E313</strain>
    </source>
</reference>
<keyword evidence="1" id="KW-1133">Transmembrane helix</keyword>
<sequence length="132" mass="14772">MKKYSRVGLVVVFILVIIAVVGYNYIYQDHRDIASEKPAYTISAEELTQQFEADEAEATTLYLNNTIQLSGLLTSIDEKTLVLDNVVFLVLSENETTPNQTKLNTKITIKGRCIGYDNLLGEVKLDQAIIVD</sequence>
<gene>
    <name evidence="2" type="ORF">J1C55_03135</name>
</gene>
<proteinExistence type="predicted"/>
<accession>A0ABS8ELY5</accession>
<evidence type="ECO:0000313" key="3">
    <source>
        <dbReference type="Proteomes" id="UP000778797"/>
    </source>
</evidence>
<protein>
    <recommendedName>
        <fullName evidence="4">tRNA_anti-like</fullName>
    </recommendedName>
</protein>
<feature type="transmembrane region" description="Helical" evidence="1">
    <location>
        <begin position="7"/>
        <end position="27"/>
    </location>
</feature>
<dbReference type="Pfam" id="PF12869">
    <property type="entry name" value="tRNA_anti-like"/>
    <property type="match status" value="1"/>
</dbReference>
<evidence type="ECO:0000256" key="1">
    <source>
        <dbReference type="SAM" id="Phobius"/>
    </source>
</evidence>
<keyword evidence="1" id="KW-0472">Membrane</keyword>
<keyword evidence="3" id="KW-1185">Reference proteome</keyword>
<evidence type="ECO:0008006" key="4">
    <source>
        <dbReference type="Google" id="ProtNLM"/>
    </source>
</evidence>
<keyword evidence="1" id="KW-0812">Transmembrane</keyword>
<reference evidence="2" key="1">
    <citation type="submission" date="2021-03" db="EMBL/GenBank/DDBJ databases">
        <authorList>
            <person name="Ping X."/>
        </authorList>
    </citation>
    <scope>NUCLEOTIDE SEQUENCE</scope>
    <source>
        <strain evidence="2">E313</strain>
    </source>
</reference>
<name>A0ABS8ELY5_9FLAO</name>
<dbReference type="EMBL" id="JAFMPT010000003">
    <property type="protein sequence ID" value="MCC1483575.1"/>
    <property type="molecule type" value="Genomic_DNA"/>
</dbReference>